<feature type="chain" id="PRO_5043366371" description="Organic solvent tolerance-like N-terminal domain-containing protein" evidence="2">
    <location>
        <begin position="39"/>
        <end position="219"/>
    </location>
</feature>
<feature type="region of interest" description="Disordered" evidence="1">
    <location>
        <begin position="173"/>
        <end position="219"/>
    </location>
</feature>
<evidence type="ECO:0000313" key="4">
    <source>
        <dbReference type="Proteomes" id="UP000475117"/>
    </source>
</evidence>
<feature type="compositionally biased region" description="Low complexity" evidence="1">
    <location>
        <begin position="210"/>
        <end position="219"/>
    </location>
</feature>
<keyword evidence="4" id="KW-1185">Reference proteome</keyword>
<protein>
    <recommendedName>
        <fullName evidence="5">Organic solvent tolerance-like N-terminal domain-containing protein</fullName>
    </recommendedName>
</protein>
<proteinExistence type="predicted"/>
<evidence type="ECO:0000256" key="2">
    <source>
        <dbReference type="SAM" id="SignalP"/>
    </source>
</evidence>
<feature type="compositionally biased region" description="Acidic residues" evidence="1">
    <location>
        <begin position="187"/>
        <end position="197"/>
    </location>
</feature>
<dbReference type="KEGG" id="soa:G3M56_005495"/>
<dbReference type="RefSeq" id="WP_164362650.1">
    <property type="nucleotide sequence ID" value="NZ_CP066776.1"/>
</dbReference>
<evidence type="ECO:0000256" key="1">
    <source>
        <dbReference type="SAM" id="MobiDB-lite"/>
    </source>
</evidence>
<gene>
    <name evidence="3" type="ORF">G3M56_005495</name>
</gene>
<dbReference type="AlphaFoldDB" id="A0A6B3LBK5"/>
<sequence>MIIGNSGSSIGRKAAGLSRVGVCSLLLAALAGAGAVYANDGGKEDKSKESKKKGPSFKGLKMLSVGKPSYGLRIPGFEEDRLTTLTDVEVLTKLDENFLRIEGMRFQEVREDDRQGLSVWITQGIYALQTKTLTSDHDTVVRGEGFVMKGEGCVYSQGQDGVRLLGRVDSRFSSDPAGLKLPRAEAPEEEPAGDESEPAAAQEKADDGAGDAAAAADNN</sequence>
<evidence type="ECO:0008006" key="5">
    <source>
        <dbReference type="Google" id="ProtNLM"/>
    </source>
</evidence>
<reference evidence="3 4" key="1">
    <citation type="submission" date="2020-12" db="EMBL/GenBank/DDBJ databases">
        <title>Sulforoseuscoccus oceanibium gen. nov., sp. nov., a representative of the phylum Verrucomicrobia with special cytoplasmic membrane, and proposal of Sulforoseuscoccusaceae fam. nov.</title>
        <authorList>
            <person name="Xi F."/>
        </authorList>
    </citation>
    <scope>NUCLEOTIDE SEQUENCE [LARGE SCALE GENOMIC DNA]</scope>
    <source>
        <strain evidence="3 4">T37</strain>
    </source>
</reference>
<evidence type="ECO:0000313" key="3">
    <source>
        <dbReference type="EMBL" id="QQL46035.1"/>
    </source>
</evidence>
<accession>A0A6B3LBK5</accession>
<name>A0A6B3LBK5_9BACT</name>
<feature type="signal peptide" evidence="2">
    <location>
        <begin position="1"/>
        <end position="38"/>
    </location>
</feature>
<organism evidence="3 4">
    <name type="scientific">Sulfuriroseicoccus oceanibius</name>
    <dbReference type="NCBI Taxonomy" id="2707525"/>
    <lineage>
        <taxon>Bacteria</taxon>
        <taxon>Pseudomonadati</taxon>
        <taxon>Verrucomicrobiota</taxon>
        <taxon>Verrucomicrobiia</taxon>
        <taxon>Verrucomicrobiales</taxon>
        <taxon>Verrucomicrobiaceae</taxon>
        <taxon>Sulfuriroseicoccus</taxon>
    </lineage>
</organism>
<dbReference type="EMBL" id="CP066776">
    <property type="protein sequence ID" value="QQL46035.1"/>
    <property type="molecule type" value="Genomic_DNA"/>
</dbReference>
<dbReference type="Proteomes" id="UP000475117">
    <property type="component" value="Chromosome"/>
</dbReference>
<keyword evidence="2" id="KW-0732">Signal</keyword>